<feature type="compositionally biased region" description="Low complexity" evidence="3">
    <location>
        <begin position="177"/>
        <end position="186"/>
    </location>
</feature>
<dbReference type="Gene3D" id="2.60.40.10">
    <property type="entry name" value="Immunoglobulins"/>
    <property type="match status" value="2"/>
</dbReference>
<dbReference type="PROSITE" id="PS50835">
    <property type="entry name" value="IG_LIKE"/>
    <property type="match status" value="2"/>
</dbReference>
<dbReference type="Gene3D" id="1.20.5.320">
    <property type="entry name" value="6-Phosphogluconate Dehydrogenase, domain 3"/>
    <property type="match status" value="1"/>
</dbReference>
<name>A0ABN8QKQ4_9CNID</name>
<dbReference type="InterPro" id="IPR013098">
    <property type="entry name" value="Ig_I-set"/>
</dbReference>
<dbReference type="PANTHER" id="PTHR45080:SF8">
    <property type="entry name" value="IG-LIKE DOMAIN-CONTAINING PROTEIN"/>
    <property type="match status" value="1"/>
</dbReference>
<protein>
    <recommendedName>
        <fullName evidence="8">Basement membrane-specific heparan sulfate proteoglycan core protein</fullName>
    </recommendedName>
</protein>
<dbReference type="PROSITE" id="PS51886">
    <property type="entry name" value="TLDC"/>
    <property type="match status" value="1"/>
</dbReference>
<keyword evidence="1" id="KW-0732">Signal</keyword>
<evidence type="ECO:0000259" key="4">
    <source>
        <dbReference type="PROSITE" id="PS50835"/>
    </source>
</evidence>
<gene>
    <name evidence="6" type="ORF">PLOB_00007552</name>
</gene>
<dbReference type="InterPro" id="IPR003598">
    <property type="entry name" value="Ig_sub2"/>
</dbReference>
<dbReference type="SMART" id="SM00409">
    <property type="entry name" value="IG"/>
    <property type="match status" value="2"/>
</dbReference>
<dbReference type="InterPro" id="IPR003599">
    <property type="entry name" value="Ig_sub"/>
</dbReference>
<feature type="compositionally biased region" description="Basic and acidic residues" evidence="3">
    <location>
        <begin position="199"/>
        <end position="208"/>
    </location>
</feature>
<keyword evidence="7" id="KW-1185">Reference proteome</keyword>
<evidence type="ECO:0000256" key="1">
    <source>
        <dbReference type="ARBA" id="ARBA00022729"/>
    </source>
</evidence>
<feature type="domain" description="Ig-like" evidence="4">
    <location>
        <begin position="316"/>
        <end position="399"/>
    </location>
</feature>
<feature type="compositionally biased region" description="Basic residues" evidence="3">
    <location>
        <begin position="165"/>
        <end position="175"/>
    </location>
</feature>
<dbReference type="Proteomes" id="UP001159405">
    <property type="component" value="Unassembled WGS sequence"/>
</dbReference>
<evidence type="ECO:0000256" key="2">
    <source>
        <dbReference type="ARBA" id="ARBA00023157"/>
    </source>
</evidence>
<comment type="caution">
    <text evidence="6">The sequence shown here is derived from an EMBL/GenBank/DDBJ whole genome shotgun (WGS) entry which is preliminary data.</text>
</comment>
<evidence type="ECO:0000313" key="6">
    <source>
        <dbReference type="EMBL" id="CAH3166242.1"/>
    </source>
</evidence>
<dbReference type="InterPro" id="IPR007110">
    <property type="entry name" value="Ig-like_dom"/>
</dbReference>
<evidence type="ECO:0000313" key="7">
    <source>
        <dbReference type="Proteomes" id="UP001159405"/>
    </source>
</evidence>
<dbReference type="SMART" id="SM00584">
    <property type="entry name" value="TLDc"/>
    <property type="match status" value="1"/>
</dbReference>
<feature type="non-terminal residue" evidence="6">
    <location>
        <position position="1"/>
    </location>
</feature>
<dbReference type="Pfam" id="PF07679">
    <property type="entry name" value="I-set"/>
    <property type="match status" value="1"/>
</dbReference>
<proteinExistence type="predicted"/>
<dbReference type="SMART" id="SM00408">
    <property type="entry name" value="IGc2"/>
    <property type="match status" value="2"/>
</dbReference>
<dbReference type="Pfam" id="PF07534">
    <property type="entry name" value="TLD"/>
    <property type="match status" value="1"/>
</dbReference>
<sequence length="617" mass="66940">KSQRVLEFVPSIRPSFLSVVLVLVCGCLWVKNEATNERLISLESRIYCVPCTKRGTIDNLDRLTFPPTKDIAIDLSKKVQTQVSDDGNGYTSVSPLPINASATIRVRMRRNVFKDTLTGITIHEVRKEISKQFEQLMPTKYCKSSEKVCPAGPPGYPGPTGARGPRGRRGPKGKKGLQGPMGPPGKSGKTRITGPAGPRGEKGDKGEPGPKGMPGPPGRPGKSISAPQVMLTPAEQTRDEGGNTPLYCTVAGNPSPVVVWQFKGIKLLSGAKYLIKEGGFIVRNLNYSDAGTYICAAWNILGSSEATGNLSVRGLPIFTKVPPLLAAPVQGTTFQVTCQAEGYPRPVVTWTRAAMPLPGKTKINQGTLTINNLIPADNGLYDCVATNIIGTKKTRVNVAVQRSSAAVLLGYNRVLLSNNKSQIYFPGLHDSVIVGNNKNHLTSLSNWLAPVTKSVNSLWKRCWRASVDGWAGSTFHSQCDGKGPTVTIIRVGRYIFGGYTSKSWGSRSGNRYDSNAFLFSLVNKPGWAPVKLPQAGKYSSRRQYSIYNNPSYGPTFGAGHDIYISNYASSNRNSNTNLGHEYSPPSEYSYGSTFTQTFLAGTYTFTPDEIETFYETT</sequence>
<keyword evidence="2" id="KW-1015">Disulfide bond</keyword>
<dbReference type="InterPro" id="IPR050958">
    <property type="entry name" value="Cell_Adh-Cytoskel_Orgn"/>
</dbReference>
<evidence type="ECO:0000259" key="5">
    <source>
        <dbReference type="PROSITE" id="PS51886"/>
    </source>
</evidence>
<feature type="domain" description="TLDc" evidence="5">
    <location>
        <begin position="432"/>
        <end position="617"/>
    </location>
</feature>
<organism evidence="6 7">
    <name type="scientific">Porites lobata</name>
    <dbReference type="NCBI Taxonomy" id="104759"/>
    <lineage>
        <taxon>Eukaryota</taxon>
        <taxon>Metazoa</taxon>
        <taxon>Cnidaria</taxon>
        <taxon>Anthozoa</taxon>
        <taxon>Hexacorallia</taxon>
        <taxon>Scleractinia</taxon>
        <taxon>Fungiina</taxon>
        <taxon>Poritidae</taxon>
        <taxon>Porites</taxon>
    </lineage>
</organism>
<dbReference type="Pfam" id="PF01391">
    <property type="entry name" value="Collagen"/>
    <property type="match status" value="1"/>
</dbReference>
<dbReference type="InterPro" id="IPR036179">
    <property type="entry name" value="Ig-like_dom_sf"/>
</dbReference>
<evidence type="ECO:0008006" key="8">
    <source>
        <dbReference type="Google" id="ProtNLM"/>
    </source>
</evidence>
<reference evidence="6 7" key="1">
    <citation type="submission" date="2022-05" db="EMBL/GenBank/DDBJ databases">
        <authorList>
            <consortium name="Genoscope - CEA"/>
            <person name="William W."/>
        </authorList>
    </citation>
    <scope>NUCLEOTIDE SEQUENCE [LARGE SCALE GENOMIC DNA]</scope>
</reference>
<evidence type="ECO:0000256" key="3">
    <source>
        <dbReference type="SAM" id="MobiDB-lite"/>
    </source>
</evidence>
<dbReference type="InterPro" id="IPR013783">
    <property type="entry name" value="Ig-like_fold"/>
</dbReference>
<dbReference type="SUPFAM" id="SSF48726">
    <property type="entry name" value="Immunoglobulin"/>
    <property type="match status" value="2"/>
</dbReference>
<feature type="region of interest" description="Disordered" evidence="3">
    <location>
        <begin position="144"/>
        <end position="225"/>
    </location>
</feature>
<feature type="domain" description="Ig-like" evidence="4">
    <location>
        <begin position="227"/>
        <end position="311"/>
    </location>
</feature>
<dbReference type="InterPro" id="IPR008160">
    <property type="entry name" value="Collagen"/>
</dbReference>
<dbReference type="InterPro" id="IPR006571">
    <property type="entry name" value="TLDc_dom"/>
</dbReference>
<accession>A0ABN8QKQ4</accession>
<dbReference type="EMBL" id="CALNXK010000136">
    <property type="protein sequence ID" value="CAH3166242.1"/>
    <property type="molecule type" value="Genomic_DNA"/>
</dbReference>
<dbReference type="PANTHER" id="PTHR45080">
    <property type="entry name" value="CONTACTIN 5"/>
    <property type="match status" value="1"/>
</dbReference>
<dbReference type="Pfam" id="PF13927">
    <property type="entry name" value="Ig_3"/>
    <property type="match status" value="1"/>
</dbReference>